<keyword evidence="1" id="KW-0255">Endonuclease</keyword>
<gene>
    <name evidence="1" type="ORF">NG743_00340</name>
</gene>
<keyword evidence="1" id="KW-0540">Nuclease</keyword>
<reference evidence="1" key="1">
    <citation type="submission" date="2022-06" db="EMBL/GenBank/DDBJ databases">
        <title>Nostosin G and Spiroidesin B from the Cyanobacterium Dolichospermum sp. NIES-1697.</title>
        <authorList>
            <person name="Phan C.-S."/>
            <person name="Mehjabin J.J."/>
            <person name="Anas A.R.J."/>
            <person name="Hayasaka M."/>
            <person name="Onoki R."/>
            <person name="Wang J."/>
            <person name="Umezawa T."/>
            <person name="Washio K."/>
            <person name="Morikawa M."/>
            <person name="Okino T."/>
        </authorList>
    </citation>
    <scope>NUCLEOTIDE SEQUENCE</scope>
    <source>
        <strain evidence="1">NIES-1697</strain>
    </source>
</reference>
<dbReference type="EMBL" id="CP099464">
    <property type="protein sequence ID" value="UUO15553.1"/>
    <property type="molecule type" value="Genomic_DNA"/>
</dbReference>
<protein>
    <submittedName>
        <fullName evidence="1">Type I restriction endonuclease</fullName>
    </submittedName>
</protein>
<dbReference type="Proteomes" id="UP001057561">
    <property type="component" value="Chromosome"/>
</dbReference>
<name>A0ABY5LYC2_9CYAN</name>
<organism evidence="1 2">
    <name type="scientific">Dolichospermum heterosporum TAC447</name>
    <dbReference type="NCBI Taxonomy" id="747523"/>
    <lineage>
        <taxon>Bacteria</taxon>
        <taxon>Bacillati</taxon>
        <taxon>Cyanobacteriota</taxon>
        <taxon>Cyanophyceae</taxon>
        <taxon>Nostocales</taxon>
        <taxon>Aphanizomenonaceae</taxon>
        <taxon>Dolichospermum</taxon>
        <taxon>Dolichospermum heterosporum</taxon>
    </lineage>
</organism>
<accession>A0ABY5LYC2</accession>
<dbReference type="RefSeq" id="WP_257121246.1">
    <property type="nucleotide sequence ID" value="NZ_CP099464.1"/>
</dbReference>
<keyword evidence="2" id="KW-1185">Reference proteome</keyword>
<proteinExistence type="predicted"/>
<evidence type="ECO:0000313" key="1">
    <source>
        <dbReference type="EMBL" id="UUO15553.1"/>
    </source>
</evidence>
<sequence length="234" mass="27135">MINEDELLNIAIVNIRKVSEFKPYKSYVGINNKEEFQQLIANDPAFGSLGLDDERYIIARVGGNLVTSLHRKLGDMYENLFAYLLKESFGLNEHQLHFSVTVKIGDRDQIRSTDGLIRKDKFNQNIPSDWIKYEGIGFEIRSCYQIGDSKRIQADYDMSLALKSYEILPVMLIFCNTSLKSPVLRLSKSWELYEGINSFNLVRSITGFDLYSYSFLQRNSKYLKKEIDNIFSNF</sequence>
<evidence type="ECO:0000313" key="2">
    <source>
        <dbReference type="Proteomes" id="UP001057561"/>
    </source>
</evidence>
<dbReference type="GO" id="GO:0004519">
    <property type="term" value="F:endonuclease activity"/>
    <property type="evidence" value="ECO:0007669"/>
    <property type="project" value="UniProtKB-KW"/>
</dbReference>
<keyword evidence="1" id="KW-0378">Hydrolase</keyword>